<evidence type="ECO:0000256" key="1">
    <source>
        <dbReference type="SAM" id="MobiDB-lite"/>
    </source>
</evidence>
<dbReference type="AlphaFoldDB" id="A0A5C6BDB5"/>
<dbReference type="Proteomes" id="UP000320735">
    <property type="component" value="Unassembled WGS sequence"/>
</dbReference>
<organism evidence="2 3">
    <name type="scientific">Symmachiella macrocystis</name>
    <dbReference type="NCBI Taxonomy" id="2527985"/>
    <lineage>
        <taxon>Bacteria</taxon>
        <taxon>Pseudomonadati</taxon>
        <taxon>Planctomycetota</taxon>
        <taxon>Planctomycetia</taxon>
        <taxon>Planctomycetales</taxon>
        <taxon>Planctomycetaceae</taxon>
        <taxon>Symmachiella</taxon>
    </lineage>
</organism>
<name>A0A5C6BDB5_9PLAN</name>
<proteinExistence type="predicted"/>
<dbReference type="EMBL" id="SJPP01000002">
    <property type="protein sequence ID" value="TWU09501.1"/>
    <property type="molecule type" value="Genomic_DNA"/>
</dbReference>
<gene>
    <name evidence="2" type="ORF">CA54_47430</name>
</gene>
<keyword evidence="3" id="KW-1185">Reference proteome</keyword>
<reference evidence="2 3" key="1">
    <citation type="submission" date="2019-02" db="EMBL/GenBank/DDBJ databases">
        <title>Deep-cultivation of Planctomycetes and their phenomic and genomic characterization uncovers novel biology.</title>
        <authorList>
            <person name="Wiegand S."/>
            <person name="Jogler M."/>
            <person name="Boedeker C."/>
            <person name="Pinto D."/>
            <person name="Vollmers J."/>
            <person name="Rivas-Marin E."/>
            <person name="Kohn T."/>
            <person name="Peeters S.H."/>
            <person name="Heuer A."/>
            <person name="Rast P."/>
            <person name="Oberbeckmann S."/>
            <person name="Bunk B."/>
            <person name="Jeske O."/>
            <person name="Meyerdierks A."/>
            <person name="Storesund J.E."/>
            <person name="Kallscheuer N."/>
            <person name="Luecker S."/>
            <person name="Lage O.M."/>
            <person name="Pohl T."/>
            <person name="Merkel B.J."/>
            <person name="Hornburger P."/>
            <person name="Mueller R.-W."/>
            <person name="Bruemmer F."/>
            <person name="Labrenz M."/>
            <person name="Spormann A.M."/>
            <person name="Op Den Camp H."/>
            <person name="Overmann J."/>
            <person name="Amann R."/>
            <person name="Jetten M.S.M."/>
            <person name="Mascher T."/>
            <person name="Medema M.H."/>
            <person name="Devos D.P."/>
            <person name="Kaster A.-K."/>
            <person name="Ovreas L."/>
            <person name="Rohde M."/>
            <person name="Galperin M.Y."/>
            <person name="Jogler C."/>
        </authorList>
    </citation>
    <scope>NUCLEOTIDE SEQUENCE [LARGE SCALE GENOMIC DNA]</scope>
    <source>
        <strain evidence="2 3">CA54</strain>
    </source>
</reference>
<comment type="caution">
    <text evidence="2">The sequence shown here is derived from an EMBL/GenBank/DDBJ whole genome shotgun (WGS) entry which is preliminary data.</text>
</comment>
<evidence type="ECO:0000313" key="3">
    <source>
        <dbReference type="Proteomes" id="UP000320735"/>
    </source>
</evidence>
<accession>A0A5C6BDB5</accession>
<evidence type="ECO:0000313" key="2">
    <source>
        <dbReference type="EMBL" id="TWU09501.1"/>
    </source>
</evidence>
<feature type="region of interest" description="Disordered" evidence="1">
    <location>
        <begin position="1"/>
        <end position="36"/>
    </location>
</feature>
<sequence>MERAETARCGLFSQGQTERLKDTPGQASSGTRRDFF</sequence>
<protein>
    <submittedName>
        <fullName evidence="2">Uncharacterized protein</fullName>
    </submittedName>
</protein>